<dbReference type="GeneID" id="24268711"/>
<sequence length="396" mass="45676">MSTANNCQNYVKHALGEDANEESIPTVGVNVSPIPAHGMKVDSQFKTLIEHLYMLKFKLEKEKKTHKRKKKGLPKGGEGVLNQEDKTNAKDAQNRIQMESENQQKREETTNRTLMRRDDDLGAGDPEGESSCPIPQLIETIEIYKHRNAEEQREKIHLIEKYERVLRKIRKRHMHQIGQIRNNVLLDVDFLIQKYRNVSLELLQIGRKKEKEKREDNRKMTEMCIAACTKFEANVKESAKTAMQTQQAEVAKTIGDAKKENAALKKKISELKNKMEKDKDESGRIELKALQNRIKEQCAVNDELRRVISRERKENEMNLMDLYSKVDLQIKTYEENIVKVFHEILLRNKIDMGVEELSRCIQVTMDTHYGQDTTPGGVTCADQRPSANCASPHAHE</sequence>
<keyword evidence="1" id="KW-0175">Coiled coil</keyword>
<feature type="compositionally biased region" description="Basic residues" evidence="2">
    <location>
        <begin position="64"/>
        <end position="73"/>
    </location>
</feature>
<dbReference type="EMBL" id="KQ001682">
    <property type="protein sequence ID" value="KJP86998.1"/>
    <property type="molecule type" value="Genomic_DNA"/>
</dbReference>
<dbReference type="OrthoDB" id="385933at2759"/>
<feature type="compositionally biased region" description="Basic and acidic residues" evidence="2">
    <location>
        <begin position="102"/>
        <end position="120"/>
    </location>
</feature>
<dbReference type="Proteomes" id="UP000054561">
    <property type="component" value="Unassembled WGS sequence"/>
</dbReference>
<feature type="region of interest" description="Disordered" evidence="2">
    <location>
        <begin position="63"/>
        <end position="133"/>
    </location>
</feature>
<protein>
    <submittedName>
        <fullName evidence="3">Uncharacterized protein</fullName>
    </submittedName>
</protein>
<evidence type="ECO:0000313" key="4">
    <source>
        <dbReference type="Proteomes" id="UP000054561"/>
    </source>
</evidence>
<feature type="compositionally biased region" description="Basic and acidic residues" evidence="2">
    <location>
        <begin position="83"/>
        <end position="93"/>
    </location>
</feature>
<evidence type="ECO:0000256" key="2">
    <source>
        <dbReference type="SAM" id="MobiDB-lite"/>
    </source>
</evidence>
<name>A0A0D9QJ54_PLAFR</name>
<accession>A0A0D9QJ54</accession>
<keyword evidence="4" id="KW-1185">Reference proteome</keyword>
<reference evidence="3 4" key="1">
    <citation type="submission" date="2014-03" db="EMBL/GenBank/DDBJ databases">
        <title>The Genome Sequence of Plasmodium fragile nilgiri.</title>
        <authorList>
            <consortium name="The Broad Institute Genomics Platform"/>
            <consortium name="The Broad Institute Genome Sequencing Center for Infectious Disease"/>
            <person name="Neafsey D."/>
            <person name="Duraisingh M."/>
            <person name="Young S.K."/>
            <person name="Zeng Q."/>
            <person name="Gargeya S."/>
            <person name="Abouelleil A."/>
            <person name="Alvarado L."/>
            <person name="Chapman S.B."/>
            <person name="Gainer-Dewar J."/>
            <person name="Goldberg J."/>
            <person name="Griggs A."/>
            <person name="Gujja S."/>
            <person name="Hansen M."/>
            <person name="Howarth C."/>
            <person name="Imamovic A."/>
            <person name="Larimer J."/>
            <person name="Pearson M."/>
            <person name="Poon T.W."/>
            <person name="Priest M."/>
            <person name="Roberts A."/>
            <person name="Saif S."/>
            <person name="Shea T."/>
            <person name="Sykes S."/>
            <person name="Wortman J."/>
            <person name="Nusbaum C."/>
            <person name="Birren B."/>
        </authorList>
    </citation>
    <scope>NUCLEOTIDE SEQUENCE [LARGE SCALE GENOMIC DNA]</scope>
    <source>
        <strain evidence="4">nilgiri</strain>
    </source>
</reference>
<proteinExistence type="predicted"/>
<evidence type="ECO:0000256" key="1">
    <source>
        <dbReference type="SAM" id="Coils"/>
    </source>
</evidence>
<evidence type="ECO:0000313" key="3">
    <source>
        <dbReference type="EMBL" id="KJP86998.1"/>
    </source>
</evidence>
<organism evidence="3 4">
    <name type="scientific">Plasmodium fragile</name>
    <dbReference type="NCBI Taxonomy" id="5857"/>
    <lineage>
        <taxon>Eukaryota</taxon>
        <taxon>Sar</taxon>
        <taxon>Alveolata</taxon>
        <taxon>Apicomplexa</taxon>
        <taxon>Aconoidasida</taxon>
        <taxon>Haemosporida</taxon>
        <taxon>Plasmodiidae</taxon>
        <taxon>Plasmodium</taxon>
        <taxon>Plasmodium (Plasmodium)</taxon>
    </lineage>
</organism>
<feature type="coiled-coil region" evidence="1">
    <location>
        <begin position="254"/>
        <end position="307"/>
    </location>
</feature>
<gene>
    <name evidence="3" type="ORF">AK88_03397</name>
</gene>
<dbReference type="AlphaFoldDB" id="A0A0D9QJ54"/>
<dbReference type="OMA" id="CISACKR"/>
<dbReference type="VEuPathDB" id="PlasmoDB:AK88_03397"/>
<dbReference type="RefSeq" id="XP_012336437.1">
    <property type="nucleotide sequence ID" value="XM_012481014.1"/>
</dbReference>